<dbReference type="InterPro" id="IPR036663">
    <property type="entry name" value="Fumarylacetoacetase_C_sf"/>
</dbReference>
<accession>A0ABU3S1S0</accession>
<dbReference type="RefSeq" id="WP_316016343.1">
    <property type="nucleotide sequence ID" value="NZ_JAWDID010000001.1"/>
</dbReference>
<name>A0ABU3S1S0_9HYPH</name>
<evidence type="ECO:0000313" key="5">
    <source>
        <dbReference type="Proteomes" id="UP001254257"/>
    </source>
</evidence>
<dbReference type="GO" id="GO:0016787">
    <property type="term" value="F:hydrolase activity"/>
    <property type="evidence" value="ECO:0007669"/>
    <property type="project" value="UniProtKB-KW"/>
</dbReference>
<dbReference type="Pfam" id="PF10370">
    <property type="entry name" value="Rv2993c-like_N"/>
    <property type="match status" value="1"/>
</dbReference>
<feature type="domain" description="Fumarylacetoacetase-like C-terminal" evidence="2">
    <location>
        <begin position="74"/>
        <end position="273"/>
    </location>
</feature>
<dbReference type="Gene3D" id="2.30.30.370">
    <property type="entry name" value="FAH"/>
    <property type="match status" value="1"/>
</dbReference>
<dbReference type="EMBL" id="JAWDID010000001">
    <property type="protein sequence ID" value="MDU0338397.1"/>
    <property type="molecule type" value="Genomic_DNA"/>
</dbReference>
<dbReference type="PANTHER" id="PTHR11820">
    <property type="entry name" value="ACYLPYRUVASE"/>
    <property type="match status" value="1"/>
</dbReference>
<evidence type="ECO:0000259" key="2">
    <source>
        <dbReference type="Pfam" id="PF01557"/>
    </source>
</evidence>
<dbReference type="PANTHER" id="PTHR11820:SF7">
    <property type="entry name" value="ACYLPYRUVASE FAHD1, MITOCHONDRIAL"/>
    <property type="match status" value="1"/>
</dbReference>
<dbReference type="Proteomes" id="UP001254257">
    <property type="component" value="Unassembled WGS sequence"/>
</dbReference>
<sequence>MSTITAIRQTARVEPGIAPSHWLRFAHDGREGFGRLEGQRIAVHRGDMFAEAQPTGETMALAEVALLAPTRPSKIIALWNNFHALAAKLSNPVPAEPLYLMKAPSCATAPGATIPRPRSYAGKVVYEGELGIVIGQRCSAVSPDEAGAFIFGYTCVNDITALDLIAADPTFPQWVRAKSFDGFCPFGPVVTSGLDPRALTVRTLLNGQERQNYPVADMVFQPHELVSRLSHDMTLLPGDLICCGTSLGVGTMKEPVNTVEVAIEGIGTLTNSFVQGG</sequence>
<feature type="domain" description="Rv2993c-like N-terminal" evidence="3">
    <location>
        <begin position="21"/>
        <end position="69"/>
    </location>
</feature>
<proteinExistence type="predicted"/>
<organism evidence="4 5">
    <name type="scientific">Bosea rubneri</name>
    <dbReference type="NCBI Taxonomy" id="3075434"/>
    <lineage>
        <taxon>Bacteria</taxon>
        <taxon>Pseudomonadati</taxon>
        <taxon>Pseudomonadota</taxon>
        <taxon>Alphaproteobacteria</taxon>
        <taxon>Hyphomicrobiales</taxon>
        <taxon>Boseaceae</taxon>
        <taxon>Bosea</taxon>
    </lineage>
</organism>
<dbReference type="Pfam" id="PF01557">
    <property type="entry name" value="FAA_hydrolase"/>
    <property type="match status" value="1"/>
</dbReference>
<keyword evidence="5" id="KW-1185">Reference proteome</keyword>
<reference evidence="4 5" key="1">
    <citation type="submission" date="2023-09" db="EMBL/GenBank/DDBJ databases">
        <title>Whole genome shotgun sequencing (WGS) of Bosea sp. ZW T0_25, isolated from stored onions (Allium cepa).</title>
        <authorList>
            <person name="Stoll D.A."/>
            <person name="Huch M."/>
        </authorList>
    </citation>
    <scope>NUCLEOTIDE SEQUENCE [LARGE SCALE GENOMIC DNA]</scope>
    <source>
        <strain evidence="4 5">ZW T0_25</strain>
    </source>
</reference>
<evidence type="ECO:0000259" key="3">
    <source>
        <dbReference type="Pfam" id="PF10370"/>
    </source>
</evidence>
<protein>
    <submittedName>
        <fullName evidence="4">Fumarylacetoacetate hydrolase family protein</fullName>
    </submittedName>
</protein>
<evidence type="ECO:0000256" key="1">
    <source>
        <dbReference type="ARBA" id="ARBA00022723"/>
    </source>
</evidence>
<dbReference type="SUPFAM" id="SSF56529">
    <property type="entry name" value="FAH"/>
    <property type="match status" value="1"/>
</dbReference>
<gene>
    <name evidence="4" type="ORF">RKE40_00810</name>
</gene>
<dbReference type="InterPro" id="IPR011234">
    <property type="entry name" value="Fumarylacetoacetase-like_C"/>
</dbReference>
<comment type="caution">
    <text evidence="4">The sequence shown here is derived from an EMBL/GenBank/DDBJ whole genome shotgun (WGS) entry which is preliminary data.</text>
</comment>
<dbReference type="InterPro" id="IPR018833">
    <property type="entry name" value="Rv2993c-like_N"/>
</dbReference>
<dbReference type="Gene3D" id="3.90.850.10">
    <property type="entry name" value="Fumarylacetoacetase-like, C-terminal domain"/>
    <property type="match status" value="1"/>
</dbReference>
<keyword evidence="4" id="KW-0378">Hydrolase</keyword>
<keyword evidence="1" id="KW-0479">Metal-binding</keyword>
<evidence type="ECO:0000313" key="4">
    <source>
        <dbReference type="EMBL" id="MDU0338397.1"/>
    </source>
</evidence>